<protein>
    <submittedName>
        <fullName evidence="1">Uncharacterized protein</fullName>
    </submittedName>
</protein>
<proteinExistence type="predicted"/>
<dbReference type="EMBL" id="LAZR01003689">
    <property type="protein sequence ID" value="KKN15671.1"/>
    <property type="molecule type" value="Genomic_DNA"/>
</dbReference>
<comment type="caution">
    <text evidence="1">The sequence shown here is derived from an EMBL/GenBank/DDBJ whole genome shotgun (WGS) entry which is preliminary data.</text>
</comment>
<name>A0A0F9QR76_9ZZZZ</name>
<sequence length="54" mass="6417">MCQGGIDKACIIELSDKERHLIEEIREMGYGRLEVVVKAKEPIYIEWQRNRKEL</sequence>
<accession>A0A0F9QR76</accession>
<organism evidence="1">
    <name type="scientific">marine sediment metagenome</name>
    <dbReference type="NCBI Taxonomy" id="412755"/>
    <lineage>
        <taxon>unclassified sequences</taxon>
        <taxon>metagenomes</taxon>
        <taxon>ecological metagenomes</taxon>
    </lineage>
</organism>
<evidence type="ECO:0000313" key="1">
    <source>
        <dbReference type="EMBL" id="KKN15671.1"/>
    </source>
</evidence>
<dbReference type="AlphaFoldDB" id="A0A0F9QR76"/>
<gene>
    <name evidence="1" type="ORF">LCGC14_0983580</name>
</gene>
<reference evidence="1" key="1">
    <citation type="journal article" date="2015" name="Nature">
        <title>Complex archaea that bridge the gap between prokaryotes and eukaryotes.</title>
        <authorList>
            <person name="Spang A."/>
            <person name="Saw J.H."/>
            <person name="Jorgensen S.L."/>
            <person name="Zaremba-Niedzwiedzka K."/>
            <person name="Martijn J."/>
            <person name="Lind A.E."/>
            <person name="van Eijk R."/>
            <person name="Schleper C."/>
            <person name="Guy L."/>
            <person name="Ettema T.J."/>
        </authorList>
    </citation>
    <scope>NUCLEOTIDE SEQUENCE</scope>
</reference>